<evidence type="ECO:0000256" key="1">
    <source>
        <dbReference type="SAM" id="MobiDB-lite"/>
    </source>
</evidence>
<gene>
    <name evidence="2" type="ORF">MCHLO_16470</name>
</gene>
<evidence type="ECO:0000313" key="2">
    <source>
        <dbReference type="EMBL" id="GAT60324.1"/>
    </source>
</evidence>
<dbReference type="EMBL" id="DF849942">
    <property type="protein sequence ID" value="GAT60324.1"/>
    <property type="molecule type" value="Genomic_DNA"/>
</dbReference>
<feature type="region of interest" description="Disordered" evidence="1">
    <location>
        <begin position="164"/>
        <end position="186"/>
    </location>
</feature>
<proteinExistence type="predicted"/>
<dbReference type="Proteomes" id="UP000815677">
    <property type="component" value="Unassembled WGS sequence"/>
</dbReference>
<organism evidence="2 3">
    <name type="scientific">Mycena chlorophos</name>
    <name type="common">Agaric fungus</name>
    <name type="synonym">Agaricus chlorophos</name>
    <dbReference type="NCBI Taxonomy" id="658473"/>
    <lineage>
        <taxon>Eukaryota</taxon>
        <taxon>Fungi</taxon>
        <taxon>Dikarya</taxon>
        <taxon>Basidiomycota</taxon>
        <taxon>Agaricomycotina</taxon>
        <taxon>Agaricomycetes</taxon>
        <taxon>Agaricomycetidae</taxon>
        <taxon>Agaricales</taxon>
        <taxon>Marasmiineae</taxon>
        <taxon>Mycenaceae</taxon>
        <taxon>Mycena</taxon>
    </lineage>
</organism>
<name>A0ABQ0MB51_MYCCL</name>
<keyword evidence="3" id="KW-1185">Reference proteome</keyword>
<accession>A0ABQ0MB51</accession>
<reference evidence="2" key="1">
    <citation type="submission" date="2014-09" db="EMBL/GenBank/DDBJ databases">
        <title>Genome sequence of the luminous mushroom Mycena chlorophos for searching fungal bioluminescence genes.</title>
        <authorList>
            <person name="Tanaka Y."/>
            <person name="Kasuga D."/>
            <person name="Oba Y."/>
            <person name="Hase S."/>
            <person name="Sato K."/>
            <person name="Oba Y."/>
            <person name="Sakakibara Y."/>
        </authorList>
    </citation>
    <scope>NUCLEOTIDE SEQUENCE</scope>
</reference>
<evidence type="ECO:0000313" key="3">
    <source>
        <dbReference type="Proteomes" id="UP000815677"/>
    </source>
</evidence>
<protein>
    <submittedName>
        <fullName evidence="2">Uncharacterized protein</fullName>
    </submittedName>
</protein>
<sequence>MPAACLTLATGFHEKGIKAGQARMPCSIDIDLSALMAQPPALQLFKSLIPPSLFENPSRTLNDGALSLTTGPGLIPRFAGTINFLGAPWDAQGHAYNADAAPRLQCIPMRQTTLHTSERATTKPPTSVREMDQVERLQYVKFSETLWDNLKEYTHVERPMGRRAVMGTTPRPGNDSTDESKDVPGVMVGNPNRVDTGSLHNATWPFPPVHQRIIALGELASWYISHIFNLEGQEVLPNQHPTRSIPVNSENSVQDASLQQILYPLNLLSQARYCRERDFNPCWMRPNQSIRALEQQTAFPYAAGLPDHVLVTSVQTRDRTMAIAEIKPWWVIQPGALQDLDNHMSHIYLRPTNNNPARGRFNWAVGGPWVDCLKIWGELVANNAAWGFVTNGKKIIIFARHKNNNGDNELILSTRPTVAAPAAAGAPQPNIGGHHDWTDPGVHQALLGMHAAAIDGRNFYLNNEHHTAPWDCDLNQRLIEDLAGTLRQPL</sequence>